<feature type="compositionally biased region" description="Polar residues" evidence="2">
    <location>
        <begin position="9"/>
        <end position="19"/>
    </location>
</feature>
<name>M2RB90_CERS8</name>
<evidence type="ECO:0000256" key="2">
    <source>
        <dbReference type="SAM" id="MobiDB-lite"/>
    </source>
</evidence>
<dbReference type="HOGENOM" id="CLU_006937_6_1_1"/>
<dbReference type="AlphaFoldDB" id="M2RB90"/>
<reference evidence="3 4" key="1">
    <citation type="journal article" date="2012" name="Proc. Natl. Acad. Sci. U.S.A.">
        <title>Comparative genomics of Ceriporiopsis subvermispora and Phanerochaete chrysosporium provide insight into selective ligninolysis.</title>
        <authorList>
            <person name="Fernandez-Fueyo E."/>
            <person name="Ruiz-Duenas F.J."/>
            <person name="Ferreira P."/>
            <person name="Floudas D."/>
            <person name="Hibbett D.S."/>
            <person name="Canessa P."/>
            <person name="Larrondo L.F."/>
            <person name="James T.Y."/>
            <person name="Seelenfreund D."/>
            <person name="Lobos S."/>
            <person name="Polanco R."/>
            <person name="Tello M."/>
            <person name="Honda Y."/>
            <person name="Watanabe T."/>
            <person name="Watanabe T."/>
            <person name="Ryu J.S."/>
            <person name="Kubicek C.P."/>
            <person name="Schmoll M."/>
            <person name="Gaskell J."/>
            <person name="Hammel K.E."/>
            <person name="St John F.J."/>
            <person name="Vanden Wymelenberg A."/>
            <person name="Sabat G."/>
            <person name="Splinter BonDurant S."/>
            <person name="Syed K."/>
            <person name="Yadav J.S."/>
            <person name="Doddapaneni H."/>
            <person name="Subramanian V."/>
            <person name="Lavin J.L."/>
            <person name="Oguiza J.A."/>
            <person name="Perez G."/>
            <person name="Pisabarro A.G."/>
            <person name="Ramirez L."/>
            <person name="Santoyo F."/>
            <person name="Master E."/>
            <person name="Coutinho P.M."/>
            <person name="Henrissat B."/>
            <person name="Lombard V."/>
            <person name="Magnuson J.K."/>
            <person name="Kuees U."/>
            <person name="Hori C."/>
            <person name="Igarashi K."/>
            <person name="Samejima M."/>
            <person name="Held B.W."/>
            <person name="Barry K.W."/>
            <person name="LaButti K.M."/>
            <person name="Lapidus A."/>
            <person name="Lindquist E.A."/>
            <person name="Lucas S.M."/>
            <person name="Riley R."/>
            <person name="Salamov A.A."/>
            <person name="Hoffmeister D."/>
            <person name="Schwenk D."/>
            <person name="Hadar Y."/>
            <person name="Yarden O."/>
            <person name="de Vries R.P."/>
            <person name="Wiebenga A."/>
            <person name="Stenlid J."/>
            <person name="Eastwood D."/>
            <person name="Grigoriev I.V."/>
            <person name="Berka R.M."/>
            <person name="Blanchette R.A."/>
            <person name="Kersten P."/>
            <person name="Martinez A.T."/>
            <person name="Vicuna R."/>
            <person name="Cullen D."/>
        </authorList>
    </citation>
    <scope>NUCLEOTIDE SEQUENCE [LARGE SCALE GENOMIC DNA]</scope>
    <source>
        <strain evidence="3 4">B</strain>
    </source>
</reference>
<comment type="similarity">
    <text evidence="1">Belongs to the FAD-binding monooxygenase family.</text>
</comment>
<evidence type="ECO:0008006" key="5">
    <source>
        <dbReference type="Google" id="ProtNLM"/>
    </source>
</evidence>
<dbReference type="PANTHER" id="PTHR42877:SF7">
    <property type="entry name" value="FLAVIN-BINDING MONOOXYGENASE-RELATED"/>
    <property type="match status" value="1"/>
</dbReference>
<dbReference type="OrthoDB" id="74360at2759"/>
<evidence type="ECO:0000256" key="1">
    <source>
        <dbReference type="ARBA" id="ARBA00010139"/>
    </source>
</evidence>
<dbReference type="SUPFAM" id="SSF51905">
    <property type="entry name" value="FAD/NAD(P)-binding domain"/>
    <property type="match status" value="3"/>
</dbReference>
<dbReference type="PANTHER" id="PTHR42877">
    <property type="entry name" value="L-ORNITHINE N(5)-MONOOXYGENASE-RELATED"/>
    <property type="match status" value="1"/>
</dbReference>
<dbReference type="Gene3D" id="3.50.50.60">
    <property type="entry name" value="FAD/NAD(P)-binding domain"/>
    <property type="match status" value="2"/>
</dbReference>
<accession>M2RB90</accession>
<organism evidence="3 4">
    <name type="scientific">Ceriporiopsis subvermispora (strain B)</name>
    <name type="common">White-rot fungus</name>
    <name type="synonym">Gelatoporia subvermispora</name>
    <dbReference type="NCBI Taxonomy" id="914234"/>
    <lineage>
        <taxon>Eukaryota</taxon>
        <taxon>Fungi</taxon>
        <taxon>Dikarya</taxon>
        <taxon>Basidiomycota</taxon>
        <taxon>Agaricomycotina</taxon>
        <taxon>Agaricomycetes</taxon>
        <taxon>Polyporales</taxon>
        <taxon>Gelatoporiaceae</taxon>
        <taxon>Gelatoporia</taxon>
    </lineage>
</organism>
<evidence type="ECO:0000313" key="3">
    <source>
        <dbReference type="EMBL" id="EMD35687.1"/>
    </source>
</evidence>
<feature type="region of interest" description="Disordered" evidence="2">
    <location>
        <begin position="1"/>
        <end position="21"/>
    </location>
</feature>
<gene>
    <name evidence="3" type="ORF">CERSUDRAFT_116421</name>
</gene>
<dbReference type="EMBL" id="KB445800">
    <property type="protein sequence ID" value="EMD35687.1"/>
    <property type="molecule type" value="Genomic_DNA"/>
</dbReference>
<dbReference type="InterPro" id="IPR036188">
    <property type="entry name" value="FAD/NAD-bd_sf"/>
</dbReference>
<dbReference type="InterPro" id="IPR051209">
    <property type="entry name" value="FAD-bind_Monooxygenase_sf"/>
</dbReference>
<proteinExistence type="inferred from homology"/>
<sequence>MAPVAYDTESPNGTTNGASQLKLGDFSIDEDRPMRVVVIGAGYSGIMAGIRFRQKMNNINLTIYEKNAGIGGTWYSNKYPGVACDVPSHCYQMSFTKKTDWSSFYAPGPEIRQYIEDTAKEYKLTPYIKLRHELTHARWDDTSGKWILRIRKTTSGTDGEQTEEFEDTADFMFTAAGILSRWKWPEIEGLKSFQGQLIHSANFDVGEQTWQEAAKGWGEKRVAVIGIGSSALQIIPALEDKVAKITNYGRGQTWLAPPFLGSRIAECIGRDPASENLIFTEEEKERFSEPEFFKRYRHDLEAEFQALNPLQLRNSELQKQYRALFEKNMKEKLANRPEIAEKLVPEFGVSCRRLTPGPGYLEALCKDHVSFVSTQIKRITSSGIETVDGKHEEFDIIICATGYDTSCKFEYPMIGRGGVKLQDRWSPHPETYLALAVDGFPNWTFSLGPNGAIAVGLLLHIMEHQVLYAVKIAQKLQRERYKSIEPKPEVVKAFDQYLEAYFPKTVFADKCRSWYKNGNAEGRNTGLWPGSSVHALRAIAHPRWEDFKYELLDPVDNCFYWLGDGHTHGEKNMTGDLAWYLSDKELDVPPSKRPSFLRMKQASTHYRSSSIRLRCKCNRTGL</sequence>
<dbReference type="STRING" id="914234.M2RB90"/>
<dbReference type="Pfam" id="PF13450">
    <property type="entry name" value="NAD_binding_8"/>
    <property type="match status" value="1"/>
</dbReference>
<evidence type="ECO:0000313" key="4">
    <source>
        <dbReference type="Proteomes" id="UP000016930"/>
    </source>
</evidence>
<dbReference type="Proteomes" id="UP000016930">
    <property type="component" value="Unassembled WGS sequence"/>
</dbReference>
<keyword evidence="4" id="KW-1185">Reference proteome</keyword>
<protein>
    <recommendedName>
        <fullName evidence="5">FAD/NAD(P)-binding domain-containing protein</fullName>
    </recommendedName>
</protein>